<dbReference type="EMBL" id="CAJVQC010094784">
    <property type="protein sequence ID" value="CAG8828015.1"/>
    <property type="molecule type" value="Genomic_DNA"/>
</dbReference>
<name>A0ACA9S8H2_9GLOM</name>
<evidence type="ECO:0000313" key="1">
    <source>
        <dbReference type="EMBL" id="CAG8828015.1"/>
    </source>
</evidence>
<protein>
    <submittedName>
        <fullName evidence="1">33012_t:CDS:1</fullName>
    </submittedName>
</protein>
<comment type="caution">
    <text evidence="1">The sequence shown here is derived from an EMBL/GenBank/DDBJ whole genome shotgun (WGS) entry which is preliminary data.</text>
</comment>
<sequence>MPISNIEENLKLAWNRLIEFNRKERTTEESTTEENTTKAEESSKIVIFSDVSLERYRKFRGEGELKRFNLYVCLVRGEVIIYEMPSPAHALVAARLSYLLLLWSNSHLIVYSGLDITV</sequence>
<proteinExistence type="predicted"/>
<dbReference type="Proteomes" id="UP000789920">
    <property type="component" value="Unassembled WGS sequence"/>
</dbReference>
<evidence type="ECO:0000313" key="2">
    <source>
        <dbReference type="Proteomes" id="UP000789920"/>
    </source>
</evidence>
<keyword evidence="2" id="KW-1185">Reference proteome</keyword>
<accession>A0ACA9S8H2</accession>
<organism evidence="1 2">
    <name type="scientific">Racocetra persica</name>
    <dbReference type="NCBI Taxonomy" id="160502"/>
    <lineage>
        <taxon>Eukaryota</taxon>
        <taxon>Fungi</taxon>
        <taxon>Fungi incertae sedis</taxon>
        <taxon>Mucoromycota</taxon>
        <taxon>Glomeromycotina</taxon>
        <taxon>Glomeromycetes</taxon>
        <taxon>Diversisporales</taxon>
        <taxon>Gigasporaceae</taxon>
        <taxon>Racocetra</taxon>
    </lineage>
</organism>
<reference evidence="1" key="1">
    <citation type="submission" date="2021-06" db="EMBL/GenBank/DDBJ databases">
        <authorList>
            <person name="Kallberg Y."/>
            <person name="Tangrot J."/>
            <person name="Rosling A."/>
        </authorList>
    </citation>
    <scope>NUCLEOTIDE SEQUENCE</scope>
    <source>
        <strain evidence="1">MA461A</strain>
    </source>
</reference>
<gene>
    <name evidence="1" type="ORF">RPERSI_LOCUS27131</name>
</gene>
<feature type="non-terminal residue" evidence="1">
    <location>
        <position position="118"/>
    </location>
</feature>